<reference evidence="2 3" key="1">
    <citation type="submission" date="2019-03" db="EMBL/GenBank/DDBJ databases">
        <title>Complete genome sequence of Paenisporosarcina antarctica CGMCC 1.6503T.</title>
        <authorList>
            <person name="Rong J.-C."/>
            <person name="Chi N.-Y."/>
            <person name="Zhang Q.-F."/>
        </authorList>
    </citation>
    <scope>NUCLEOTIDE SEQUENCE [LARGE SCALE GENOMIC DNA]</scope>
    <source>
        <strain evidence="2 3">CGMCC 1.6503</strain>
    </source>
</reference>
<keyword evidence="3" id="KW-1185">Reference proteome</keyword>
<proteinExistence type="predicted"/>
<dbReference type="KEGG" id="panc:E2636_01650"/>
<feature type="domain" description="HD-GYP" evidence="1">
    <location>
        <begin position="119"/>
        <end position="312"/>
    </location>
</feature>
<dbReference type="AlphaFoldDB" id="A0A4P6ZVD2"/>
<dbReference type="InterPro" id="IPR037522">
    <property type="entry name" value="HD_GYP_dom"/>
</dbReference>
<gene>
    <name evidence="2" type="ORF">E2636_01650</name>
</gene>
<dbReference type="Pfam" id="PF13487">
    <property type="entry name" value="HD_5"/>
    <property type="match status" value="1"/>
</dbReference>
<dbReference type="Gene3D" id="1.10.3210.10">
    <property type="entry name" value="Hypothetical protein af1432"/>
    <property type="match status" value="1"/>
</dbReference>
<evidence type="ECO:0000259" key="1">
    <source>
        <dbReference type="PROSITE" id="PS51832"/>
    </source>
</evidence>
<sequence length="312" mass="36338">MKLTMDQIKYIKENQALDRIDIGHAVSTYIGETETIAYSLFSLLAQRSFWVRYSGEEGNHITELYTIVQGEIEVQYEGNTFFLREGDTLDASIYPKLLSFYSKHAVEIFVEMSVDVFETNFNYTEIVQRDAAAIERVDGYTYHHCSRIKDYSIELWKKLEQPIESVTKLRWGAYFHDIGKLAVPIEILNKKGKLTFEEWEIMKTHSTIGAQMMRGHEVEWLRDSAFIVEEHHERFDGKGYPNGLKEEEISLEAAIVSVVDSFDAMTTNRIYREAFSIEEAIQEIVRGRGTQFNPVVVDAFLNLLHDQQYKWR</sequence>
<dbReference type="EMBL" id="CP038015">
    <property type="protein sequence ID" value="QBP39939.1"/>
    <property type="molecule type" value="Genomic_DNA"/>
</dbReference>
<dbReference type="OrthoDB" id="9759601at2"/>
<accession>A0A4P6ZVD2</accession>
<evidence type="ECO:0000313" key="3">
    <source>
        <dbReference type="Proteomes" id="UP000294292"/>
    </source>
</evidence>
<dbReference type="Proteomes" id="UP000294292">
    <property type="component" value="Chromosome"/>
</dbReference>
<dbReference type="InterPro" id="IPR006675">
    <property type="entry name" value="HDIG_dom"/>
</dbReference>
<dbReference type="SMART" id="SM00471">
    <property type="entry name" value="HDc"/>
    <property type="match status" value="1"/>
</dbReference>
<dbReference type="PROSITE" id="PS51832">
    <property type="entry name" value="HD_GYP"/>
    <property type="match status" value="1"/>
</dbReference>
<dbReference type="InterPro" id="IPR003607">
    <property type="entry name" value="HD/PDEase_dom"/>
</dbReference>
<dbReference type="SUPFAM" id="SSF109604">
    <property type="entry name" value="HD-domain/PDEase-like"/>
    <property type="match status" value="1"/>
</dbReference>
<dbReference type="RefSeq" id="WP_134208406.1">
    <property type="nucleotide sequence ID" value="NZ_CP038015.1"/>
</dbReference>
<dbReference type="PANTHER" id="PTHR43155">
    <property type="entry name" value="CYCLIC DI-GMP PHOSPHODIESTERASE PA4108-RELATED"/>
    <property type="match status" value="1"/>
</dbReference>
<name>A0A4P6ZVD2_9BACL</name>
<organism evidence="2 3">
    <name type="scientific">Paenisporosarcina antarctica</name>
    <dbReference type="NCBI Taxonomy" id="417367"/>
    <lineage>
        <taxon>Bacteria</taxon>
        <taxon>Bacillati</taxon>
        <taxon>Bacillota</taxon>
        <taxon>Bacilli</taxon>
        <taxon>Bacillales</taxon>
        <taxon>Caryophanaceae</taxon>
        <taxon>Paenisporosarcina</taxon>
    </lineage>
</organism>
<protein>
    <submittedName>
        <fullName evidence="2">HD-GYP domain-containing protein</fullName>
    </submittedName>
</protein>
<dbReference type="CDD" id="cd00077">
    <property type="entry name" value="HDc"/>
    <property type="match status" value="1"/>
</dbReference>
<evidence type="ECO:0000313" key="2">
    <source>
        <dbReference type="EMBL" id="QBP39939.1"/>
    </source>
</evidence>
<dbReference type="NCBIfam" id="TIGR00277">
    <property type="entry name" value="HDIG"/>
    <property type="match status" value="1"/>
</dbReference>